<evidence type="ECO:0000256" key="1">
    <source>
        <dbReference type="SAM" id="MobiDB-lite"/>
    </source>
</evidence>
<dbReference type="EMBL" id="CAMXCT010005423">
    <property type="protein sequence ID" value="CAI4012306.1"/>
    <property type="molecule type" value="Genomic_DNA"/>
</dbReference>
<evidence type="ECO:0000313" key="4">
    <source>
        <dbReference type="EMBL" id="CAL4799618.1"/>
    </source>
</evidence>
<evidence type="ECO:0000313" key="3">
    <source>
        <dbReference type="EMBL" id="CAL1165681.1"/>
    </source>
</evidence>
<evidence type="ECO:0000313" key="5">
    <source>
        <dbReference type="Proteomes" id="UP001152797"/>
    </source>
</evidence>
<keyword evidence="5" id="KW-1185">Reference proteome</keyword>
<evidence type="ECO:0000313" key="2">
    <source>
        <dbReference type="EMBL" id="CAI4012306.1"/>
    </source>
</evidence>
<dbReference type="EMBL" id="CAMXCT020005423">
    <property type="protein sequence ID" value="CAL1165681.1"/>
    <property type="molecule type" value="Genomic_DNA"/>
</dbReference>
<name>A0A9P1DLG0_9DINO</name>
<proteinExistence type="predicted"/>
<protein>
    <submittedName>
        <fullName evidence="4">1,3-beta-glucan synthase</fullName>
    </submittedName>
</protein>
<dbReference type="InterPro" id="IPR023296">
    <property type="entry name" value="Glyco_hydro_beta-prop_sf"/>
</dbReference>
<dbReference type="OrthoDB" id="1880850at2759"/>
<dbReference type="Gene3D" id="2.115.10.20">
    <property type="entry name" value="Glycosyl hydrolase domain, family 43"/>
    <property type="match status" value="1"/>
</dbReference>
<dbReference type="AlphaFoldDB" id="A0A9P1DLG0"/>
<gene>
    <name evidence="2" type="ORF">C1SCF055_LOCUS37377</name>
</gene>
<feature type="compositionally biased region" description="Polar residues" evidence="1">
    <location>
        <begin position="1"/>
        <end position="21"/>
    </location>
</feature>
<reference evidence="3" key="2">
    <citation type="submission" date="2024-04" db="EMBL/GenBank/DDBJ databases">
        <authorList>
            <person name="Chen Y."/>
            <person name="Shah S."/>
            <person name="Dougan E. K."/>
            <person name="Thang M."/>
            <person name="Chan C."/>
        </authorList>
    </citation>
    <scope>NUCLEOTIDE SEQUENCE [LARGE SCALE GENOMIC DNA]</scope>
</reference>
<organism evidence="2">
    <name type="scientific">Cladocopium goreaui</name>
    <dbReference type="NCBI Taxonomy" id="2562237"/>
    <lineage>
        <taxon>Eukaryota</taxon>
        <taxon>Sar</taxon>
        <taxon>Alveolata</taxon>
        <taxon>Dinophyceae</taxon>
        <taxon>Suessiales</taxon>
        <taxon>Symbiodiniaceae</taxon>
        <taxon>Cladocopium</taxon>
    </lineage>
</organism>
<sequence>MGCGSSSAKYQEGQNGQSQKKTNYRGEENHQKPRRQYSQGLEDGWVQAQAAAKGVDDWAKNPIIQPPSILNWIVGDPTVQRIGDEIHMWTNGALANIQHYVADAKDPTNFKQLNDSIQGFGTVRPYAYLDEANNKVILFYEKYEFPYIFASKMMAAEAEIGKWEFTNYTKILESELTWEKFGEKRVGNPFVFYNKVKGKYWLYYSASMIKLTDADVDEPMNLGLAEADNVMGPYTRVVTEPLEIPSGFPGLFIKGHGSLKMVKSPEADLTCDGVGVAVCNRLTFNPATNQTGSTLSMLRTTDGGLSWQPVVTEFIGPTLQEGSWKEAFVYGFDTLMDPNDASSMLIYYNARNGWKDATEQVGVSRFPLDMVLKAREAC</sequence>
<dbReference type="Proteomes" id="UP001152797">
    <property type="component" value="Unassembled WGS sequence"/>
</dbReference>
<dbReference type="EMBL" id="CAMXCT030005423">
    <property type="protein sequence ID" value="CAL4799618.1"/>
    <property type="molecule type" value="Genomic_DNA"/>
</dbReference>
<accession>A0A9P1DLG0</accession>
<reference evidence="2" key="1">
    <citation type="submission" date="2022-10" db="EMBL/GenBank/DDBJ databases">
        <authorList>
            <person name="Chen Y."/>
            <person name="Dougan E. K."/>
            <person name="Chan C."/>
            <person name="Rhodes N."/>
            <person name="Thang M."/>
        </authorList>
    </citation>
    <scope>NUCLEOTIDE SEQUENCE</scope>
</reference>
<feature type="region of interest" description="Disordered" evidence="1">
    <location>
        <begin position="1"/>
        <end position="39"/>
    </location>
</feature>
<comment type="caution">
    <text evidence="2">The sequence shown here is derived from an EMBL/GenBank/DDBJ whole genome shotgun (WGS) entry which is preliminary data.</text>
</comment>
<dbReference type="SUPFAM" id="SSF75005">
    <property type="entry name" value="Arabinanase/levansucrase/invertase"/>
    <property type="match status" value="1"/>
</dbReference>